<dbReference type="AlphaFoldDB" id="A0AAU9KXF3"/>
<organism evidence="2 3">
    <name type="scientific">Peronospora belbahrii</name>
    <dbReference type="NCBI Taxonomy" id="622444"/>
    <lineage>
        <taxon>Eukaryota</taxon>
        <taxon>Sar</taxon>
        <taxon>Stramenopiles</taxon>
        <taxon>Oomycota</taxon>
        <taxon>Peronosporomycetes</taxon>
        <taxon>Peronosporales</taxon>
        <taxon>Peronosporaceae</taxon>
        <taxon>Peronospora</taxon>
    </lineage>
</organism>
<dbReference type="EMBL" id="CAKKTJ010000085">
    <property type="protein sequence ID" value="CAH0473503.1"/>
    <property type="molecule type" value="Genomic_DNA"/>
</dbReference>
<name>A0AAU9KXF3_9STRA</name>
<dbReference type="PANTHER" id="PTHR13510:SF44">
    <property type="entry name" value="RABENOSYN-5"/>
    <property type="match status" value="1"/>
</dbReference>
<dbReference type="InterPro" id="IPR023393">
    <property type="entry name" value="START-like_dom_sf"/>
</dbReference>
<evidence type="ECO:0000313" key="3">
    <source>
        <dbReference type="Proteomes" id="UP001160483"/>
    </source>
</evidence>
<comment type="caution">
    <text evidence="2">The sequence shown here is derived from an EMBL/GenBank/DDBJ whole genome shotgun (WGS) entry which is preliminary data.</text>
</comment>
<dbReference type="Gene3D" id="3.30.530.20">
    <property type="match status" value="1"/>
</dbReference>
<accession>A0AAU9KXF3</accession>
<evidence type="ECO:0000256" key="1">
    <source>
        <dbReference type="SAM" id="MobiDB-lite"/>
    </source>
</evidence>
<dbReference type="InterPro" id="IPR052727">
    <property type="entry name" value="Rab4/Rab5_effector"/>
</dbReference>
<sequence>MPGSVEDIIHGAYTADIESMRIEVSMVKNVFLDARILHMFETNPITSTTIFSGIKWVALKTSLSASLVHDRDFLFYNRLGRFIDAQGRYFVYCIVNSIELEEFPANEQPHLKRGYVSMCYLFRQLQDELLGCFILGSSNMGGSFPRSVVDMISAERMLSVTNLLVVARAKAYSARIADSTDRIPSTSKSCDVCMKKPSLLRSSLRLCMGCRRNACRKCRESCTVFRLNLRTQKPSKEIFCTQCISDVTRPTMSAFHMCSLHENTNDSVNHYQCVGLDSVVSGEKNSTGHSSNRSHDSSDIDSDAWLPAPIDLDGLASFVERASVATSGELQWNQDELDHYADILRESGHFEIPQFSDQNNNGNCQRSQNQKQDYDPSNSLPSSVYFKFDPKVSRSYATDNSSAPKDAHHKFFCADDLD</sequence>
<dbReference type="PANTHER" id="PTHR13510">
    <property type="entry name" value="FYVE-FINGER-CONTAINING RAB5 EFFECTOR PROTEIN RABENOSYN-5-RELATED"/>
    <property type="match status" value="1"/>
</dbReference>
<reference evidence="2" key="1">
    <citation type="submission" date="2021-11" db="EMBL/GenBank/DDBJ databases">
        <authorList>
            <person name="Islam A."/>
            <person name="Islam S."/>
            <person name="Flora M.S."/>
            <person name="Rahman M."/>
            <person name="Ziaur R.M."/>
            <person name="Epstein J.H."/>
            <person name="Hassan M."/>
            <person name="Klassen M."/>
            <person name="Woodard K."/>
            <person name="Webb A."/>
            <person name="Webby R.J."/>
            <person name="El Zowalaty M.E."/>
        </authorList>
    </citation>
    <scope>NUCLEOTIDE SEQUENCE</scope>
    <source>
        <strain evidence="2">Pbs3</strain>
    </source>
</reference>
<dbReference type="Proteomes" id="UP001160483">
    <property type="component" value="Unassembled WGS sequence"/>
</dbReference>
<feature type="compositionally biased region" description="Polar residues" evidence="1">
    <location>
        <begin position="355"/>
        <end position="381"/>
    </location>
</feature>
<feature type="region of interest" description="Disordered" evidence="1">
    <location>
        <begin position="354"/>
        <end position="381"/>
    </location>
</feature>
<protein>
    <recommendedName>
        <fullName evidence="4">FYVE-type domain-containing protein</fullName>
    </recommendedName>
</protein>
<proteinExistence type="predicted"/>
<evidence type="ECO:0008006" key="4">
    <source>
        <dbReference type="Google" id="ProtNLM"/>
    </source>
</evidence>
<gene>
    <name evidence="2" type="ORF">PBS003_LOCUS391</name>
</gene>
<evidence type="ECO:0000313" key="2">
    <source>
        <dbReference type="EMBL" id="CAH0473503.1"/>
    </source>
</evidence>